<sequence>MPFLRCSSPRPGPRGAHPPAYGVQSARCLLCDPSHTLEFSRRADCRRYFARRFRRMKHACTRDRCRPSGPVRSAMRSPARTIETSQGGPRASPCSCDSIGRGGSPVAQLTPREERAARRGRSGRSARAGHGIGGGGRANGACAWPLSLALRGELPGFPFLWRRAGGCRVSCVE</sequence>
<evidence type="ECO:0000256" key="1">
    <source>
        <dbReference type="SAM" id="MobiDB-lite"/>
    </source>
</evidence>
<proteinExistence type="predicted"/>
<dbReference type="Proteomes" id="UP000053257">
    <property type="component" value="Unassembled WGS sequence"/>
</dbReference>
<accession>A0A0C3PX28</accession>
<dbReference type="AlphaFoldDB" id="A0A0C3PX28"/>
<evidence type="ECO:0000313" key="2">
    <source>
        <dbReference type="EMBL" id="KIP12618.1"/>
    </source>
</evidence>
<feature type="region of interest" description="Disordered" evidence="1">
    <location>
        <begin position="64"/>
        <end position="133"/>
    </location>
</feature>
<name>A0A0C3PX28_PHLG1</name>
<evidence type="ECO:0000313" key="3">
    <source>
        <dbReference type="Proteomes" id="UP000053257"/>
    </source>
</evidence>
<gene>
    <name evidence="2" type="ORF">PHLGIDRAFT_263671</name>
</gene>
<keyword evidence="3" id="KW-1185">Reference proteome</keyword>
<reference evidence="2 3" key="1">
    <citation type="journal article" date="2014" name="PLoS Genet.">
        <title>Analysis of the Phlebiopsis gigantea genome, transcriptome and secretome provides insight into its pioneer colonization strategies of wood.</title>
        <authorList>
            <person name="Hori C."/>
            <person name="Ishida T."/>
            <person name="Igarashi K."/>
            <person name="Samejima M."/>
            <person name="Suzuki H."/>
            <person name="Master E."/>
            <person name="Ferreira P."/>
            <person name="Ruiz-Duenas F.J."/>
            <person name="Held B."/>
            <person name="Canessa P."/>
            <person name="Larrondo L.F."/>
            <person name="Schmoll M."/>
            <person name="Druzhinina I.S."/>
            <person name="Kubicek C.P."/>
            <person name="Gaskell J.A."/>
            <person name="Kersten P."/>
            <person name="St John F."/>
            <person name="Glasner J."/>
            <person name="Sabat G."/>
            <person name="Splinter BonDurant S."/>
            <person name="Syed K."/>
            <person name="Yadav J."/>
            <person name="Mgbeahuruike A.C."/>
            <person name="Kovalchuk A."/>
            <person name="Asiegbu F.O."/>
            <person name="Lackner G."/>
            <person name="Hoffmeister D."/>
            <person name="Rencoret J."/>
            <person name="Gutierrez A."/>
            <person name="Sun H."/>
            <person name="Lindquist E."/>
            <person name="Barry K."/>
            <person name="Riley R."/>
            <person name="Grigoriev I.V."/>
            <person name="Henrissat B."/>
            <person name="Kues U."/>
            <person name="Berka R.M."/>
            <person name="Martinez A.T."/>
            <person name="Covert S.F."/>
            <person name="Blanchette R.A."/>
            <person name="Cullen D."/>
        </authorList>
    </citation>
    <scope>NUCLEOTIDE SEQUENCE [LARGE SCALE GENOMIC DNA]</scope>
    <source>
        <strain evidence="2 3">11061_1 CR5-6</strain>
    </source>
</reference>
<organism evidence="2 3">
    <name type="scientific">Phlebiopsis gigantea (strain 11061_1 CR5-6)</name>
    <name type="common">White-rot fungus</name>
    <name type="synonym">Peniophora gigantea</name>
    <dbReference type="NCBI Taxonomy" id="745531"/>
    <lineage>
        <taxon>Eukaryota</taxon>
        <taxon>Fungi</taxon>
        <taxon>Dikarya</taxon>
        <taxon>Basidiomycota</taxon>
        <taxon>Agaricomycotina</taxon>
        <taxon>Agaricomycetes</taxon>
        <taxon>Polyporales</taxon>
        <taxon>Phanerochaetaceae</taxon>
        <taxon>Phlebiopsis</taxon>
    </lineage>
</organism>
<protein>
    <submittedName>
        <fullName evidence="2">Uncharacterized protein</fullName>
    </submittedName>
</protein>
<dbReference type="HOGENOM" id="CLU_1548161_0_0_1"/>
<dbReference type="EMBL" id="KN840439">
    <property type="protein sequence ID" value="KIP12618.1"/>
    <property type="molecule type" value="Genomic_DNA"/>
</dbReference>